<organism evidence="2 3">
    <name type="scientific">Flavobacterium ardleyense</name>
    <dbReference type="NCBI Taxonomy" id="2038737"/>
    <lineage>
        <taxon>Bacteria</taxon>
        <taxon>Pseudomonadati</taxon>
        <taxon>Bacteroidota</taxon>
        <taxon>Flavobacteriia</taxon>
        <taxon>Flavobacteriales</taxon>
        <taxon>Flavobacteriaceae</taxon>
        <taxon>Flavobacterium</taxon>
    </lineage>
</organism>
<accession>A0ABW5Z4Z6</accession>
<keyword evidence="3" id="KW-1185">Reference proteome</keyword>
<name>A0ABW5Z4Z6_9FLAO</name>
<protein>
    <recommendedName>
        <fullName evidence="4">YD repeat-containing protein</fullName>
    </recommendedName>
</protein>
<gene>
    <name evidence="2" type="ORF">ACFSX9_01575</name>
</gene>
<keyword evidence="1" id="KW-0732">Signal</keyword>
<dbReference type="PROSITE" id="PS51257">
    <property type="entry name" value="PROKAR_LIPOPROTEIN"/>
    <property type="match status" value="1"/>
</dbReference>
<comment type="caution">
    <text evidence="2">The sequence shown here is derived from an EMBL/GenBank/DDBJ whole genome shotgun (WGS) entry which is preliminary data.</text>
</comment>
<feature type="signal peptide" evidence="1">
    <location>
        <begin position="1"/>
        <end position="18"/>
    </location>
</feature>
<evidence type="ECO:0008006" key="4">
    <source>
        <dbReference type="Google" id="ProtNLM"/>
    </source>
</evidence>
<reference evidence="3" key="1">
    <citation type="journal article" date="2019" name="Int. J. Syst. Evol. Microbiol.">
        <title>The Global Catalogue of Microorganisms (GCM) 10K type strain sequencing project: providing services to taxonomists for standard genome sequencing and annotation.</title>
        <authorList>
            <consortium name="The Broad Institute Genomics Platform"/>
            <consortium name="The Broad Institute Genome Sequencing Center for Infectious Disease"/>
            <person name="Wu L."/>
            <person name="Ma J."/>
        </authorList>
    </citation>
    <scope>NUCLEOTIDE SEQUENCE [LARGE SCALE GENOMIC DNA]</scope>
    <source>
        <strain evidence="3">KCTC 52644</strain>
    </source>
</reference>
<evidence type="ECO:0000256" key="1">
    <source>
        <dbReference type="SAM" id="SignalP"/>
    </source>
</evidence>
<feature type="chain" id="PRO_5046755309" description="YD repeat-containing protein" evidence="1">
    <location>
        <begin position="19"/>
        <end position="282"/>
    </location>
</feature>
<proteinExistence type="predicted"/>
<dbReference type="Proteomes" id="UP001597549">
    <property type="component" value="Unassembled WGS sequence"/>
</dbReference>
<evidence type="ECO:0000313" key="3">
    <source>
        <dbReference type="Proteomes" id="UP001597549"/>
    </source>
</evidence>
<dbReference type="EMBL" id="JBHUOL010000004">
    <property type="protein sequence ID" value="MFD2907415.1"/>
    <property type="molecule type" value="Genomic_DNA"/>
</dbReference>
<dbReference type="RefSeq" id="WP_379803541.1">
    <property type="nucleotide sequence ID" value="NZ_JBHUOL010000004.1"/>
</dbReference>
<evidence type="ECO:0000313" key="2">
    <source>
        <dbReference type="EMBL" id="MFD2907415.1"/>
    </source>
</evidence>
<sequence>MKKTVILALIMTALSCFSQENRIDVVQIKKLKIKSITGSSLSIKNGVVNTESSNTFVEVYNEGGKLTDQFFTNLKGEKRTRLKLYYGKCNEYEKSEDFENVNGKQKITKINKIVYDTFCRESKIIWINEENNITEIEEVKYNTEHYKISNISKNPQNQITSKILFSYPEKNIEETRAYFEKEKFWYHRKIKKDENGNEIENISFDENGKIENKETIKYQYNNKKIIEELHFDQNDKLKYKRDYLYNSDNLIERITTTKKEVGMNMPNLTENINITIYYYTKE</sequence>